<evidence type="ECO:0000256" key="7">
    <source>
        <dbReference type="SAM" id="MobiDB-lite"/>
    </source>
</evidence>
<evidence type="ECO:0000256" key="2">
    <source>
        <dbReference type="ARBA" id="ARBA00022723"/>
    </source>
</evidence>
<keyword evidence="3 6" id="KW-0863">Zinc-finger</keyword>
<organism evidence="9 10">
    <name type="scientific">Pleomassaria siparia CBS 279.74</name>
    <dbReference type="NCBI Taxonomy" id="1314801"/>
    <lineage>
        <taxon>Eukaryota</taxon>
        <taxon>Fungi</taxon>
        <taxon>Dikarya</taxon>
        <taxon>Ascomycota</taxon>
        <taxon>Pezizomycotina</taxon>
        <taxon>Dothideomycetes</taxon>
        <taxon>Pleosporomycetidae</taxon>
        <taxon>Pleosporales</taxon>
        <taxon>Pleomassariaceae</taxon>
        <taxon>Pleomassaria</taxon>
    </lineage>
</organism>
<dbReference type="PANTHER" id="PTHR46527">
    <property type="entry name" value="NUCLEOPORIN-LIKE PROTEIN 2"/>
    <property type="match status" value="1"/>
</dbReference>
<dbReference type="Proteomes" id="UP000799428">
    <property type="component" value="Unassembled WGS sequence"/>
</dbReference>
<evidence type="ECO:0000256" key="1">
    <source>
        <dbReference type="ARBA" id="ARBA00004123"/>
    </source>
</evidence>
<feature type="domain" description="C3H1-type" evidence="8">
    <location>
        <begin position="1"/>
        <end position="25"/>
    </location>
</feature>
<feature type="compositionally biased region" description="Polar residues" evidence="7">
    <location>
        <begin position="228"/>
        <end position="240"/>
    </location>
</feature>
<evidence type="ECO:0000259" key="8">
    <source>
        <dbReference type="PROSITE" id="PS50103"/>
    </source>
</evidence>
<feature type="compositionally biased region" description="Polar residues" evidence="7">
    <location>
        <begin position="387"/>
        <end position="410"/>
    </location>
</feature>
<feature type="compositionally biased region" description="Polar residues" evidence="7">
    <location>
        <begin position="180"/>
        <end position="191"/>
    </location>
</feature>
<dbReference type="InterPro" id="IPR051767">
    <property type="entry name" value="Nucleoporin_NUP42"/>
</dbReference>
<feature type="compositionally biased region" description="Polar residues" evidence="7">
    <location>
        <begin position="331"/>
        <end position="344"/>
    </location>
</feature>
<feature type="compositionally biased region" description="Basic and acidic residues" evidence="7">
    <location>
        <begin position="526"/>
        <end position="547"/>
    </location>
</feature>
<dbReference type="GO" id="GO:0005634">
    <property type="term" value="C:nucleus"/>
    <property type="evidence" value="ECO:0007669"/>
    <property type="project" value="UniProtKB-SubCell"/>
</dbReference>
<keyword evidence="5" id="KW-0539">Nucleus</keyword>
<reference evidence="9" key="1">
    <citation type="journal article" date="2020" name="Stud. Mycol.">
        <title>101 Dothideomycetes genomes: a test case for predicting lifestyles and emergence of pathogens.</title>
        <authorList>
            <person name="Haridas S."/>
            <person name="Albert R."/>
            <person name="Binder M."/>
            <person name="Bloem J."/>
            <person name="Labutti K."/>
            <person name="Salamov A."/>
            <person name="Andreopoulos B."/>
            <person name="Baker S."/>
            <person name="Barry K."/>
            <person name="Bills G."/>
            <person name="Bluhm B."/>
            <person name="Cannon C."/>
            <person name="Castanera R."/>
            <person name="Culley D."/>
            <person name="Daum C."/>
            <person name="Ezra D."/>
            <person name="Gonzalez J."/>
            <person name="Henrissat B."/>
            <person name="Kuo A."/>
            <person name="Liang C."/>
            <person name="Lipzen A."/>
            <person name="Lutzoni F."/>
            <person name="Magnuson J."/>
            <person name="Mondo S."/>
            <person name="Nolan M."/>
            <person name="Ohm R."/>
            <person name="Pangilinan J."/>
            <person name="Park H.-J."/>
            <person name="Ramirez L."/>
            <person name="Alfaro M."/>
            <person name="Sun H."/>
            <person name="Tritt A."/>
            <person name="Yoshinaga Y."/>
            <person name="Zwiers L.-H."/>
            <person name="Turgeon B."/>
            <person name="Goodwin S."/>
            <person name="Spatafora J."/>
            <person name="Crous P."/>
            <person name="Grigoriev I."/>
        </authorList>
    </citation>
    <scope>NUCLEOTIDE SEQUENCE</scope>
    <source>
        <strain evidence="9">CBS 279.74</strain>
    </source>
</reference>
<name>A0A6G1KNF0_9PLEO</name>
<dbReference type="InterPro" id="IPR000571">
    <property type="entry name" value="Znf_CCCH"/>
</dbReference>
<dbReference type="PROSITE" id="PS50103">
    <property type="entry name" value="ZF_C3H1"/>
    <property type="match status" value="1"/>
</dbReference>
<feature type="region of interest" description="Disordered" evidence="7">
    <location>
        <begin position="22"/>
        <end position="71"/>
    </location>
</feature>
<feature type="compositionally biased region" description="Polar residues" evidence="7">
    <location>
        <begin position="26"/>
        <end position="41"/>
    </location>
</feature>
<evidence type="ECO:0000256" key="6">
    <source>
        <dbReference type="PROSITE-ProRule" id="PRU00723"/>
    </source>
</evidence>
<keyword evidence="4 6" id="KW-0862">Zinc</keyword>
<keyword evidence="10" id="KW-1185">Reference proteome</keyword>
<dbReference type="SMART" id="SM00356">
    <property type="entry name" value="ZnF_C3H1"/>
    <property type="match status" value="1"/>
</dbReference>
<dbReference type="PANTHER" id="PTHR46527:SF1">
    <property type="entry name" value="NUCLEOPORIN NUP42"/>
    <property type="match status" value="1"/>
</dbReference>
<feature type="region of interest" description="Disordered" evidence="7">
    <location>
        <begin position="166"/>
        <end position="547"/>
    </location>
</feature>
<sequence>MVVCSFYQKGTCNKGQNCRFEHPSNDRSQTSQTGFGGNTNRFAPLSGGDRYRPGQQQQQSAFGGGRDAKAGPRFHLSKDEIKADLTDQRPVYPLSCFGPGRDAPRQLIEGPVEVSPEELRDQYYRQRLAGNEGGAQRQELELHQKMQQQVDSILKDLDGAIRYVEEGANTPGDRRGMTPAKSQAASTSNPFSQPPANPLGGSQAQTPAFGQPSNSAFSQPRLAPAFGQASNPGQSTTPFGQPSALGGQGAFGKPSMPGAFGQPSSLGGATGFGKPSALGGAPGFGQPSALGGPSAFGQPSALGGASAFGKPAFGQASAPGAASAFGKPSVPGTTSGFGQPNALGQATGFGKPAFGQSAFGQPAQPGASASPFSNPAQAGQPSPFARQGQTAQPTPFGGQAQNPAQPSVFGQPSQAAQTPAFATPTNPFGSSQQPPKQTSTNPFASPGAATTPAFGQTGFNKPALSPFAAAPAQAANPFGPKLQSPASAPSPFTAQVQSPKPVAQTQQPASPFQQAHQSGTAPMSDKPVDPKDRFKEGKPGDYEGEQGRILEDIYRRVGQLGRFNDDEDIPLIPPKCEWIVPIQAL</sequence>
<dbReference type="EMBL" id="MU005765">
    <property type="protein sequence ID" value="KAF2714163.1"/>
    <property type="molecule type" value="Genomic_DNA"/>
</dbReference>
<feature type="compositionally biased region" description="Low complexity" evidence="7">
    <location>
        <begin position="411"/>
        <end position="425"/>
    </location>
</feature>
<dbReference type="GO" id="GO:0008270">
    <property type="term" value="F:zinc ion binding"/>
    <property type="evidence" value="ECO:0007669"/>
    <property type="project" value="UniProtKB-KW"/>
</dbReference>
<feature type="compositionally biased region" description="Polar residues" evidence="7">
    <location>
        <begin position="370"/>
        <end position="380"/>
    </location>
</feature>
<feature type="compositionally biased region" description="Polar residues" evidence="7">
    <location>
        <begin position="200"/>
        <end position="218"/>
    </location>
</feature>
<feature type="zinc finger region" description="C3H1-type" evidence="6">
    <location>
        <begin position="1"/>
        <end position="25"/>
    </location>
</feature>
<dbReference type="SUPFAM" id="SSF90229">
    <property type="entry name" value="CCCH zinc finger"/>
    <property type="match status" value="1"/>
</dbReference>
<proteinExistence type="predicted"/>
<evidence type="ECO:0000313" key="9">
    <source>
        <dbReference type="EMBL" id="KAF2714163.1"/>
    </source>
</evidence>
<dbReference type="Gene3D" id="4.10.1000.10">
    <property type="entry name" value="Zinc finger, CCCH-type"/>
    <property type="match status" value="1"/>
</dbReference>
<feature type="compositionally biased region" description="Low complexity" evidence="7">
    <location>
        <begin position="462"/>
        <end position="480"/>
    </location>
</feature>
<dbReference type="AlphaFoldDB" id="A0A6G1KNF0"/>
<feature type="compositionally biased region" description="Polar residues" evidence="7">
    <location>
        <begin position="426"/>
        <end position="443"/>
    </location>
</feature>
<protein>
    <recommendedName>
        <fullName evidence="8">C3H1-type domain-containing protein</fullName>
    </recommendedName>
</protein>
<keyword evidence="2 6" id="KW-0479">Metal-binding</keyword>
<evidence type="ECO:0000256" key="5">
    <source>
        <dbReference type="ARBA" id="ARBA00023242"/>
    </source>
</evidence>
<gene>
    <name evidence="9" type="ORF">K504DRAFT_369296</name>
</gene>
<dbReference type="InterPro" id="IPR036855">
    <property type="entry name" value="Znf_CCCH_sf"/>
</dbReference>
<accession>A0A6G1KNF0</accession>
<evidence type="ECO:0000313" key="10">
    <source>
        <dbReference type="Proteomes" id="UP000799428"/>
    </source>
</evidence>
<evidence type="ECO:0000256" key="3">
    <source>
        <dbReference type="ARBA" id="ARBA00022771"/>
    </source>
</evidence>
<evidence type="ECO:0000256" key="4">
    <source>
        <dbReference type="ARBA" id="ARBA00022833"/>
    </source>
</evidence>
<comment type="subcellular location">
    <subcellularLocation>
        <location evidence="1">Nucleus</location>
    </subcellularLocation>
</comment>
<feature type="compositionally biased region" description="Polar residues" evidence="7">
    <location>
        <begin position="484"/>
        <end position="521"/>
    </location>
</feature>
<dbReference type="OrthoDB" id="20729at2759"/>